<dbReference type="Proteomes" id="UP001276659">
    <property type="component" value="Unassembled WGS sequence"/>
</dbReference>
<dbReference type="EMBL" id="JASNWA010000006">
    <property type="protein sequence ID" value="KAK3174200.1"/>
    <property type="molecule type" value="Genomic_DNA"/>
</dbReference>
<evidence type="ECO:0000313" key="1">
    <source>
        <dbReference type="EMBL" id="KAK3174200.1"/>
    </source>
</evidence>
<evidence type="ECO:0000313" key="2">
    <source>
        <dbReference type="Proteomes" id="UP001276659"/>
    </source>
</evidence>
<comment type="caution">
    <text evidence="1">The sequence shown here is derived from an EMBL/GenBank/DDBJ whole genome shotgun (WGS) entry which is preliminary data.</text>
</comment>
<keyword evidence="2" id="KW-1185">Reference proteome</keyword>
<organism evidence="1 2">
    <name type="scientific">Lepraria neglecta</name>
    <dbReference type="NCBI Taxonomy" id="209136"/>
    <lineage>
        <taxon>Eukaryota</taxon>
        <taxon>Fungi</taxon>
        <taxon>Dikarya</taxon>
        <taxon>Ascomycota</taxon>
        <taxon>Pezizomycotina</taxon>
        <taxon>Lecanoromycetes</taxon>
        <taxon>OSLEUM clade</taxon>
        <taxon>Lecanoromycetidae</taxon>
        <taxon>Lecanorales</taxon>
        <taxon>Lecanorineae</taxon>
        <taxon>Stereocaulaceae</taxon>
        <taxon>Lepraria</taxon>
    </lineage>
</organism>
<gene>
    <name evidence="1" type="ORF">OEA41_001444</name>
</gene>
<protein>
    <submittedName>
        <fullName evidence="1">Uncharacterized protein</fullName>
    </submittedName>
</protein>
<accession>A0AAD9ZA40</accession>
<name>A0AAD9ZA40_9LECA</name>
<reference evidence="1" key="1">
    <citation type="submission" date="2022-11" db="EMBL/GenBank/DDBJ databases">
        <title>Chromosomal genome sequence assembly and mating type (MAT) locus characterization of the leprose asexual lichenized fungus Lepraria neglecta (Nyl.) Erichsen.</title>
        <authorList>
            <person name="Allen J.L."/>
            <person name="Pfeffer B."/>
        </authorList>
    </citation>
    <scope>NUCLEOTIDE SEQUENCE</scope>
    <source>
        <strain evidence="1">Allen 5258</strain>
    </source>
</reference>
<proteinExistence type="predicted"/>
<sequence>MANNASYDAKFDFVAGDVTKAALFCARKEIEARGSTDVTTYSEITKIIRSGKLCPIKIQDHLRYPDNYLPSFDTRSAQLMKDSLNNLTVASALYRRLPGATVSISVVQIPMYTVKWAVYGPINFDISDFRLFGFREHVSQWQGDPNKAMLYFPKTAQFACIAMFESGTLNIDPAGLSTVMALSSGNSIFVVDSLLQDPSEQGLSITRLLGNLGRPSVVMLVPPQAPLIREADRGTWRLVNHYAFDGKWKTPSKTTSLHLSFTEYEIPLSVSVGAVDAEATMLETLISVYDRERWVADIDVLYCLSRSHFFVCLSAQDSEGSLASSTSKMEAVLRMKEAASKRKQLISTDCWEELLDFPDTLGGTSIAMVRAAKNWNARLATMCVCVQRGYLTQVLPTMKPLCIDCDQGLEDMLENTQVFIV</sequence>
<dbReference type="AlphaFoldDB" id="A0AAD9ZA40"/>